<feature type="domain" description="Bacterial Pleckstrin homology" evidence="2">
    <location>
        <begin position="220"/>
        <end position="318"/>
    </location>
</feature>
<feature type="transmembrane region" description="Helical" evidence="1">
    <location>
        <begin position="12"/>
        <end position="31"/>
    </location>
</feature>
<organism evidence="3 4">
    <name type="scientific">Anaeromyxobacter oryzae</name>
    <dbReference type="NCBI Taxonomy" id="2918170"/>
    <lineage>
        <taxon>Bacteria</taxon>
        <taxon>Pseudomonadati</taxon>
        <taxon>Myxococcota</taxon>
        <taxon>Myxococcia</taxon>
        <taxon>Myxococcales</taxon>
        <taxon>Cystobacterineae</taxon>
        <taxon>Anaeromyxobacteraceae</taxon>
        <taxon>Anaeromyxobacter</taxon>
    </lineage>
</organism>
<evidence type="ECO:0000313" key="3">
    <source>
        <dbReference type="EMBL" id="BDG01685.1"/>
    </source>
</evidence>
<gene>
    <name evidence="3" type="ORF">AMOR_06810</name>
</gene>
<sequence>MRRFTARWDRSLRISTAFFLVLIAAIGVFTARAMVAAEAPGPLGGLVPALLLVTVALAWAWAPRDFVVDRHTRELRVERNLGAPVRIPLDDVRMVAPLPREALRRTWKVMGTAGVFGHYGRFRAPALGDFRLYATRRDGLVLVSTASTRFVLTPEPASAFVEALLAAAPGAHRGAPDAIATEAGSRRTHLWLLAALLAAIPLAVGAIAWSAWSRGPRAIAVRDGAVAIERNGAEDLEIPLGDVHAAEPLPAERLAGLVRSAGTSGFGVRYGRFWAPALGSFQLYGLTSRCQYVLLDTAAGPVVVTPDEPARFLAEVRRGMARPGH</sequence>
<protein>
    <recommendedName>
        <fullName evidence="2">Bacterial Pleckstrin homology domain-containing protein</fullName>
    </recommendedName>
</protein>
<reference evidence="4" key="1">
    <citation type="journal article" date="2022" name="Int. J. Syst. Evol. Microbiol.">
        <title>Anaeromyxobacter oryzae sp. nov., Anaeromyxobacter diazotrophicus sp. nov. and Anaeromyxobacter paludicola sp. nov., isolated from paddy soils.</title>
        <authorList>
            <person name="Itoh H."/>
            <person name="Xu Z."/>
            <person name="Mise K."/>
            <person name="Masuda Y."/>
            <person name="Ushijima N."/>
            <person name="Hayakawa C."/>
            <person name="Shiratori Y."/>
            <person name="Senoo K."/>
        </authorList>
    </citation>
    <scope>NUCLEOTIDE SEQUENCE [LARGE SCALE GENOMIC DNA]</scope>
    <source>
        <strain evidence="4">Red232</strain>
    </source>
</reference>
<name>A0ABM7WQE9_9BACT</name>
<keyword evidence="1" id="KW-1133">Transmembrane helix</keyword>
<keyword evidence="1" id="KW-0472">Membrane</keyword>
<feature type="domain" description="Bacterial Pleckstrin homology" evidence="2">
    <location>
        <begin position="74"/>
        <end position="165"/>
    </location>
</feature>
<feature type="transmembrane region" description="Helical" evidence="1">
    <location>
        <begin position="190"/>
        <end position="212"/>
    </location>
</feature>
<evidence type="ECO:0000256" key="1">
    <source>
        <dbReference type="SAM" id="Phobius"/>
    </source>
</evidence>
<dbReference type="RefSeq" id="WP_248358437.1">
    <property type="nucleotide sequence ID" value="NZ_AP025591.1"/>
</dbReference>
<keyword evidence="4" id="KW-1185">Reference proteome</keyword>
<feature type="transmembrane region" description="Helical" evidence="1">
    <location>
        <begin position="43"/>
        <end position="62"/>
    </location>
</feature>
<dbReference type="InterPro" id="IPR027783">
    <property type="entry name" value="Bacterial_PH-related"/>
</dbReference>
<dbReference type="Pfam" id="PF10882">
    <property type="entry name" value="bPH_5"/>
    <property type="match status" value="2"/>
</dbReference>
<dbReference type="Proteomes" id="UP001162891">
    <property type="component" value="Chromosome"/>
</dbReference>
<dbReference type="EMBL" id="AP025591">
    <property type="protein sequence ID" value="BDG01685.1"/>
    <property type="molecule type" value="Genomic_DNA"/>
</dbReference>
<evidence type="ECO:0000259" key="2">
    <source>
        <dbReference type="Pfam" id="PF10882"/>
    </source>
</evidence>
<keyword evidence="1" id="KW-0812">Transmembrane</keyword>
<evidence type="ECO:0000313" key="4">
    <source>
        <dbReference type="Proteomes" id="UP001162891"/>
    </source>
</evidence>
<accession>A0ABM7WQE9</accession>
<proteinExistence type="predicted"/>